<evidence type="ECO:0000313" key="1">
    <source>
        <dbReference type="EMBL" id="TQV71323.1"/>
    </source>
</evidence>
<proteinExistence type="predicted"/>
<gene>
    <name evidence="1" type="ORF">FKG95_27145</name>
</gene>
<reference evidence="1 2" key="1">
    <citation type="submission" date="2019-06" db="EMBL/GenBank/DDBJ databases">
        <title>Whole genome sequence for Rhodospirillaceae sp. R148.</title>
        <authorList>
            <person name="Wang G."/>
        </authorList>
    </citation>
    <scope>NUCLEOTIDE SEQUENCE [LARGE SCALE GENOMIC DNA]</scope>
    <source>
        <strain evidence="1 2">R148</strain>
    </source>
</reference>
<dbReference type="EMBL" id="VHSH01000014">
    <property type="protein sequence ID" value="TQV71323.1"/>
    <property type="molecule type" value="Genomic_DNA"/>
</dbReference>
<sequence>METGQARQRHRILVCTSCKGEKPDCRPGQALIEDLRAALTGEGFEVTGVACMAGCGNPCTLAFQAEDKAFYLFGRLDPARDAPGLVEFARLYRARADGWSNSTERPASLRSKTLARIPAFTALREEKDEPVFLTAANS</sequence>
<dbReference type="SUPFAM" id="SSF52833">
    <property type="entry name" value="Thioredoxin-like"/>
    <property type="match status" value="1"/>
</dbReference>
<organism evidence="1 2">
    <name type="scientific">Denitrobaculum tricleocarpae</name>
    <dbReference type="NCBI Taxonomy" id="2591009"/>
    <lineage>
        <taxon>Bacteria</taxon>
        <taxon>Pseudomonadati</taxon>
        <taxon>Pseudomonadota</taxon>
        <taxon>Alphaproteobacteria</taxon>
        <taxon>Rhodospirillales</taxon>
        <taxon>Rhodospirillaceae</taxon>
        <taxon>Denitrobaculum</taxon>
    </lineage>
</organism>
<name>A0A545T2A0_9PROT</name>
<dbReference type="AlphaFoldDB" id="A0A545T2A0"/>
<protein>
    <submittedName>
        <fullName evidence="1">DUF1636 domain-containing protein</fullName>
    </submittedName>
</protein>
<dbReference type="Pfam" id="PF07845">
    <property type="entry name" value="DUF1636"/>
    <property type="match status" value="1"/>
</dbReference>
<keyword evidence="2" id="KW-1185">Reference proteome</keyword>
<dbReference type="InterPro" id="IPR036249">
    <property type="entry name" value="Thioredoxin-like_sf"/>
</dbReference>
<comment type="caution">
    <text evidence="1">The sequence shown here is derived from an EMBL/GenBank/DDBJ whole genome shotgun (WGS) entry which is preliminary data.</text>
</comment>
<accession>A0A545T2A0</accession>
<dbReference type="Proteomes" id="UP000315252">
    <property type="component" value="Unassembled WGS sequence"/>
</dbReference>
<evidence type="ECO:0000313" key="2">
    <source>
        <dbReference type="Proteomes" id="UP000315252"/>
    </source>
</evidence>
<dbReference type="CDD" id="cd02980">
    <property type="entry name" value="TRX_Fd_family"/>
    <property type="match status" value="1"/>
</dbReference>
<dbReference type="InterPro" id="IPR012863">
    <property type="entry name" value="DUF1636"/>
</dbReference>
<dbReference type="OrthoDB" id="424426at2"/>